<comment type="caution">
    <text evidence="9">The sequence shown here is derived from an EMBL/GenBank/DDBJ whole genome shotgun (WGS) entry which is preliminary data.</text>
</comment>
<evidence type="ECO:0000256" key="6">
    <source>
        <dbReference type="SAM" id="SignalP"/>
    </source>
</evidence>
<proteinExistence type="inferred from homology"/>
<comment type="similarity">
    <text evidence="2">Belongs to the SusD family.</text>
</comment>
<evidence type="ECO:0000256" key="1">
    <source>
        <dbReference type="ARBA" id="ARBA00004442"/>
    </source>
</evidence>
<evidence type="ECO:0000259" key="7">
    <source>
        <dbReference type="Pfam" id="PF07980"/>
    </source>
</evidence>
<keyword evidence="4" id="KW-0472">Membrane</keyword>
<dbReference type="EMBL" id="PTJE01000004">
    <property type="protein sequence ID" value="PPK94343.1"/>
    <property type="molecule type" value="Genomic_DNA"/>
</dbReference>
<keyword evidence="10" id="KW-1185">Reference proteome</keyword>
<keyword evidence="5" id="KW-0998">Cell outer membrane</keyword>
<dbReference type="Pfam" id="PF14322">
    <property type="entry name" value="SusD-like_3"/>
    <property type="match status" value="1"/>
</dbReference>
<organism evidence="9 10">
    <name type="scientific">Nonlabens xylanidelens</name>
    <dbReference type="NCBI Taxonomy" id="191564"/>
    <lineage>
        <taxon>Bacteria</taxon>
        <taxon>Pseudomonadati</taxon>
        <taxon>Bacteroidota</taxon>
        <taxon>Flavobacteriia</taxon>
        <taxon>Flavobacteriales</taxon>
        <taxon>Flavobacteriaceae</taxon>
        <taxon>Nonlabens</taxon>
    </lineage>
</organism>
<evidence type="ECO:0000259" key="8">
    <source>
        <dbReference type="Pfam" id="PF14322"/>
    </source>
</evidence>
<dbReference type="PROSITE" id="PS51257">
    <property type="entry name" value="PROKAR_LIPOPROTEIN"/>
    <property type="match status" value="1"/>
</dbReference>
<accession>A0A2S6IJD9</accession>
<sequence>MKKIILTITAAAFLLYSCEDAQDIVQPSEFNFAAAFQSVDDLKSSTIAVYGSADNQDEIQFTSHFTDECALGNSAGSGTAASRLQLNVSDPFAEGIWAANYSTILNANIVLLGSNEITPADAAEQALFDESIGEAYALRAYAHLKLLAYFGEDLSDRNSAGIINVDFVPSIEDILPRNTVGETIDFINDDIDEAERLLTSAGTTYSPIFVSLDFVRALRARANAYVGNYGVAVTAANSVLASFSLPAAADSASYGNLWEDVYTLPATNQEVIFRFNATENNGSSIGQIYNTNASTADGAPLYEMSRNLFNQLEENEANFGDIRRQIYIDPTSIISADYPATTDPREEDLLVVDKYPGDASIPSLVGGYTNDQKVFRTAEMHFILAEAAIVNGNLLEASAQIKTIRDARYTIQQAAPVYASAIDAWQDVLAERKIELFAEGHRYIDIKRLGGLANVGYDRNETDCSFVQGSECDLSFSDFRSRALPIPAVEFRANAGIQQNPGY</sequence>
<dbReference type="InterPro" id="IPR011990">
    <property type="entry name" value="TPR-like_helical_dom_sf"/>
</dbReference>
<feature type="domain" description="RagB/SusD" evidence="7">
    <location>
        <begin position="365"/>
        <end position="503"/>
    </location>
</feature>
<evidence type="ECO:0000256" key="4">
    <source>
        <dbReference type="ARBA" id="ARBA00023136"/>
    </source>
</evidence>
<evidence type="ECO:0000256" key="5">
    <source>
        <dbReference type="ARBA" id="ARBA00023237"/>
    </source>
</evidence>
<dbReference type="InterPro" id="IPR033985">
    <property type="entry name" value="SusD-like_N"/>
</dbReference>
<protein>
    <submittedName>
        <fullName evidence="9">Putative outer membrane starch-binding protein</fullName>
    </submittedName>
</protein>
<comment type="subcellular location">
    <subcellularLocation>
        <location evidence="1">Cell outer membrane</location>
    </subcellularLocation>
</comment>
<dbReference type="Pfam" id="PF07980">
    <property type="entry name" value="SusD_RagB"/>
    <property type="match status" value="1"/>
</dbReference>
<evidence type="ECO:0000256" key="3">
    <source>
        <dbReference type="ARBA" id="ARBA00022729"/>
    </source>
</evidence>
<evidence type="ECO:0000256" key="2">
    <source>
        <dbReference type="ARBA" id="ARBA00006275"/>
    </source>
</evidence>
<dbReference type="InterPro" id="IPR012944">
    <property type="entry name" value="SusD_RagB_dom"/>
</dbReference>
<dbReference type="RefSeq" id="WP_104515668.1">
    <property type="nucleotide sequence ID" value="NZ_MQVW01000020.1"/>
</dbReference>
<feature type="chain" id="PRO_5015553174" evidence="6">
    <location>
        <begin position="22"/>
        <end position="503"/>
    </location>
</feature>
<dbReference type="Proteomes" id="UP000239002">
    <property type="component" value="Unassembled WGS sequence"/>
</dbReference>
<evidence type="ECO:0000313" key="10">
    <source>
        <dbReference type="Proteomes" id="UP000239002"/>
    </source>
</evidence>
<dbReference type="AlphaFoldDB" id="A0A2S6IJD9"/>
<dbReference type="GO" id="GO:0009279">
    <property type="term" value="C:cell outer membrane"/>
    <property type="evidence" value="ECO:0007669"/>
    <property type="project" value="UniProtKB-SubCell"/>
</dbReference>
<gene>
    <name evidence="9" type="ORF">LY01_01980</name>
</gene>
<keyword evidence="3 6" id="KW-0732">Signal</keyword>
<evidence type="ECO:0000313" key="9">
    <source>
        <dbReference type="EMBL" id="PPK94343.1"/>
    </source>
</evidence>
<name>A0A2S6IJD9_9FLAO</name>
<feature type="signal peptide" evidence="6">
    <location>
        <begin position="1"/>
        <end position="21"/>
    </location>
</feature>
<dbReference type="OrthoDB" id="630434at2"/>
<dbReference type="SUPFAM" id="SSF48452">
    <property type="entry name" value="TPR-like"/>
    <property type="match status" value="1"/>
</dbReference>
<reference evidence="9 10" key="1">
    <citation type="submission" date="2018-02" db="EMBL/GenBank/DDBJ databases">
        <title>Genomic Encyclopedia of Archaeal and Bacterial Type Strains, Phase II (KMG-II): from individual species to whole genera.</title>
        <authorList>
            <person name="Goeker M."/>
        </authorList>
    </citation>
    <scope>NUCLEOTIDE SEQUENCE [LARGE SCALE GENOMIC DNA]</scope>
    <source>
        <strain evidence="9 10">DSM 16809</strain>
    </source>
</reference>
<dbReference type="Gene3D" id="1.25.40.390">
    <property type="match status" value="1"/>
</dbReference>
<feature type="domain" description="SusD-like N-terminal" evidence="8">
    <location>
        <begin position="22"/>
        <end position="200"/>
    </location>
</feature>